<dbReference type="PANTHER" id="PTHR28570:SF3">
    <property type="entry name" value="ASPARTYL AMINOPEPTIDASE"/>
    <property type="match status" value="1"/>
</dbReference>
<dbReference type="Gene3D" id="2.30.250.10">
    <property type="entry name" value="Aminopeptidase i, Domain 2"/>
    <property type="match status" value="1"/>
</dbReference>
<dbReference type="AlphaFoldDB" id="A0A926I1S1"/>
<dbReference type="Gene3D" id="3.40.630.10">
    <property type="entry name" value="Zn peptidases"/>
    <property type="match status" value="1"/>
</dbReference>
<evidence type="ECO:0000256" key="10">
    <source>
        <dbReference type="RuleBase" id="RU004387"/>
    </source>
</evidence>
<evidence type="ECO:0000256" key="2">
    <source>
        <dbReference type="ARBA" id="ARBA00008290"/>
    </source>
</evidence>
<evidence type="ECO:0000256" key="6">
    <source>
        <dbReference type="ARBA" id="ARBA00022801"/>
    </source>
</evidence>
<keyword evidence="7 9" id="KW-0862">Zinc</keyword>
<evidence type="ECO:0000256" key="8">
    <source>
        <dbReference type="ARBA" id="ARBA00023049"/>
    </source>
</evidence>
<keyword evidence="12" id="KW-1185">Reference proteome</keyword>
<protein>
    <recommendedName>
        <fullName evidence="10">M18 family aminopeptidase</fullName>
        <ecNumber evidence="10">3.4.11.-</ecNumber>
    </recommendedName>
</protein>
<dbReference type="GO" id="GO:0008237">
    <property type="term" value="F:metallopeptidase activity"/>
    <property type="evidence" value="ECO:0007669"/>
    <property type="project" value="UniProtKB-KW"/>
</dbReference>
<dbReference type="InterPro" id="IPR023358">
    <property type="entry name" value="Peptidase_M18_dom2"/>
</dbReference>
<dbReference type="GO" id="GO:0006508">
    <property type="term" value="P:proteolysis"/>
    <property type="evidence" value="ECO:0007669"/>
    <property type="project" value="UniProtKB-KW"/>
</dbReference>
<reference evidence="11" key="1">
    <citation type="submission" date="2020-08" db="EMBL/GenBank/DDBJ databases">
        <title>Genome public.</title>
        <authorList>
            <person name="Liu C."/>
            <person name="Sun Q."/>
        </authorList>
    </citation>
    <scope>NUCLEOTIDE SEQUENCE</scope>
    <source>
        <strain evidence="11">NSJ-32</strain>
    </source>
</reference>
<keyword evidence="5 9" id="KW-0479">Metal-binding</keyword>
<dbReference type="Pfam" id="PF02127">
    <property type="entry name" value="Peptidase_M18"/>
    <property type="match status" value="1"/>
</dbReference>
<keyword evidence="6 9" id="KW-0378">Hydrolase</keyword>
<dbReference type="Proteomes" id="UP000657006">
    <property type="component" value="Unassembled WGS sequence"/>
</dbReference>
<organism evidence="11 12">
    <name type="scientific">Bianquea renquensis</name>
    <dbReference type="NCBI Taxonomy" id="2763661"/>
    <lineage>
        <taxon>Bacteria</taxon>
        <taxon>Bacillati</taxon>
        <taxon>Bacillota</taxon>
        <taxon>Clostridia</taxon>
        <taxon>Eubacteriales</taxon>
        <taxon>Bianqueaceae</taxon>
        <taxon>Bianquea</taxon>
    </lineage>
</organism>
<keyword evidence="4 9" id="KW-0645">Protease</keyword>
<dbReference type="GO" id="GO:0005737">
    <property type="term" value="C:cytoplasm"/>
    <property type="evidence" value="ECO:0007669"/>
    <property type="project" value="UniProtKB-ARBA"/>
</dbReference>
<gene>
    <name evidence="11" type="ORF">H8730_07090</name>
</gene>
<evidence type="ECO:0000256" key="1">
    <source>
        <dbReference type="ARBA" id="ARBA00001947"/>
    </source>
</evidence>
<comment type="similarity">
    <text evidence="2 9">Belongs to the peptidase M18 family.</text>
</comment>
<dbReference type="NCBIfam" id="NF002759">
    <property type="entry name" value="PRK02813.1"/>
    <property type="match status" value="1"/>
</dbReference>
<accession>A0A926I1S1</accession>
<dbReference type="PRINTS" id="PR00932">
    <property type="entry name" value="AMINO1PTASE"/>
</dbReference>
<dbReference type="PANTHER" id="PTHR28570">
    <property type="entry name" value="ASPARTYL AMINOPEPTIDASE"/>
    <property type="match status" value="1"/>
</dbReference>
<dbReference type="GO" id="GO:0004177">
    <property type="term" value="F:aminopeptidase activity"/>
    <property type="evidence" value="ECO:0007669"/>
    <property type="project" value="UniProtKB-KW"/>
</dbReference>
<evidence type="ECO:0000256" key="7">
    <source>
        <dbReference type="ARBA" id="ARBA00022833"/>
    </source>
</evidence>
<dbReference type="SUPFAM" id="SSF53187">
    <property type="entry name" value="Zn-dependent exopeptidases"/>
    <property type="match status" value="1"/>
</dbReference>
<dbReference type="SUPFAM" id="SSF101821">
    <property type="entry name" value="Aminopeptidase/glucanase lid domain"/>
    <property type="match status" value="1"/>
</dbReference>
<comment type="cofactor">
    <cofactor evidence="1 10">
        <name>Zn(2+)</name>
        <dbReference type="ChEBI" id="CHEBI:29105"/>
    </cofactor>
</comment>
<evidence type="ECO:0000256" key="3">
    <source>
        <dbReference type="ARBA" id="ARBA00022438"/>
    </source>
</evidence>
<dbReference type="EC" id="3.4.11.-" evidence="10"/>
<sequence length="427" mass="47400">MHSLMNFLQGSPNAMFAVHNMAKQLLDGGYEELPLRGAWTVHWGGRYFVRINDSALIAFALPEQMPDEDCPFYRIISAHTDQPCLRIKPSPQMKVQGYGKLNAEVYGGPIYSTWLDRPLSLAGRLTLRSKDPFYPEVRLIDFQEPILIIPNMAIHLNREVNSGYALNPQVDLLPVGACVSELETESDFFWDAVKSQFGISPAQILDFDLFTYVTEPPQLVGFEREFLSASRLDDLSLVWAGVSALMEATPQTGVNVLAALDHEEVGSRTPQGAASAMFGMIMEKMSAALGRIRTEYMDDLVGSFMISADVAHAVHPNHPEKHDPVCRPVLNGGPVIKLAAGQSYMTQSNEYAVYQSICEDLHIPVQKFVNRSDMRGGSTLGPVMAANFPCRILDMGIPILSMHSARELMGVQDFKFTKSSFIGFYNL</sequence>
<evidence type="ECO:0000313" key="12">
    <source>
        <dbReference type="Proteomes" id="UP000657006"/>
    </source>
</evidence>
<keyword evidence="3 9" id="KW-0031">Aminopeptidase</keyword>
<evidence type="ECO:0000256" key="5">
    <source>
        <dbReference type="ARBA" id="ARBA00022723"/>
    </source>
</evidence>
<name>A0A926I1S1_9FIRM</name>
<evidence type="ECO:0000256" key="4">
    <source>
        <dbReference type="ARBA" id="ARBA00022670"/>
    </source>
</evidence>
<evidence type="ECO:0000256" key="9">
    <source>
        <dbReference type="RuleBase" id="RU004386"/>
    </source>
</evidence>
<comment type="caution">
    <text evidence="11">The sequence shown here is derived from an EMBL/GenBank/DDBJ whole genome shotgun (WGS) entry which is preliminary data.</text>
</comment>
<dbReference type="InterPro" id="IPR001948">
    <property type="entry name" value="Peptidase_M18"/>
</dbReference>
<evidence type="ECO:0000313" key="11">
    <source>
        <dbReference type="EMBL" id="MBC8543306.1"/>
    </source>
</evidence>
<proteinExistence type="inferred from homology"/>
<dbReference type="RefSeq" id="WP_177719579.1">
    <property type="nucleotide sequence ID" value="NZ_JACRSQ010000008.1"/>
</dbReference>
<keyword evidence="8 9" id="KW-0482">Metalloprotease</keyword>
<dbReference type="GO" id="GO:0008270">
    <property type="term" value="F:zinc ion binding"/>
    <property type="evidence" value="ECO:0007669"/>
    <property type="project" value="InterPro"/>
</dbReference>
<dbReference type="EMBL" id="JACRSQ010000008">
    <property type="protein sequence ID" value="MBC8543306.1"/>
    <property type="molecule type" value="Genomic_DNA"/>
</dbReference>